<dbReference type="EMBL" id="LAZR01011104">
    <property type="protein sequence ID" value="KKM63406.1"/>
    <property type="molecule type" value="Genomic_DNA"/>
</dbReference>
<keyword evidence="1" id="KW-0175">Coiled coil</keyword>
<evidence type="ECO:0000313" key="2">
    <source>
        <dbReference type="EMBL" id="KKM63406.1"/>
    </source>
</evidence>
<comment type="caution">
    <text evidence="2">The sequence shown here is derived from an EMBL/GenBank/DDBJ whole genome shotgun (WGS) entry which is preliminary data.</text>
</comment>
<sequence>MIYRPTKAIFEDFIPHNQQHRQVKSELMQRIADLEKSRDGYYGEAAKGWGKFRKAEVRITELETENKRLKVRKETAELEGEIPRNIVEEIAEIVEVETEQWTGKVQSAVKKLKEALKSHDPFVSDEVWTSLKRAKELQTTAKIGFGDATDLLQFLEGCRSSLLSEKETS</sequence>
<feature type="coiled-coil region" evidence="1">
    <location>
        <begin position="17"/>
        <end position="79"/>
    </location>
</feature>
<proteinExistence type="predicted"/>
<name>A0A0F9JLX7_9ZZZZ</name>
<accession>A0A0F9JLX7</accession>
<protein>
    <submittedName>
        <fullName evidence="2">Uncharacterized protein</fullName>
    </submittedName>
</protein>
<evidence type="ECO:0000256" key="1">
    <source>
        <dbReference type="SAM" id="Coils"/>
    </source>
</evidence>
<reference evidence="2" key="1">
    <citation type="journal article" date="2015" name="Nature">
        <title>Complex archaea that bridge the gap between prokaryotes and eukaryotes.</title>
        <authorList>
            <person name="Spang A."/>
            <person name="Saw J.H."/>
            <person name="Jorgensen S.L."/>
            <person name="Zaremba-Niedzwiedzka K."/>
            <person name="Martijn J."/>
            <person name="Lind A.E."/>
            <person name="van Eijk R."/>
            <person name="Schleper C."/>
            <person name="Guy L."/>
            <person name="Ettema T.J."/>
        </authorList>
    </citation>
    <scope>NUCLEOTIDE SEQUENCE</scope>
</reference>
<gene>
    <name evidence="2" type="ORF">LCGC14_1511780</name>
</gene>
<dbReference type="AlphaFoldDB" id="A0A0F9JLX7"/>
<organism evidence="2">
    <name type="scientific">marine sediment metagenome</name>
    <dbReference type="NCBI Taxonomy" id="412755"/>
    <lineage>
        <taxon>unclassified sequences</taxon>
        <taxon>metagenomes</taxon>
        <taxon>ecological metagenomes</taxon>
    </lineage>
</organism>